<gene>
    <name evidence="3" type="ORF">POL72_49730</name>
</gene>
<reference evidence="3 4" key="1">
    <citation type="submission" date="2023-01" db="EMBL/GenBank/DDBJ databases">
        <title>Minimal conservation of predation-associated metabolite biosynthetic gene clusters underscores biosynthetic potential of Myxococcota including descriptions for ten novel species: Archangium lansinium sp. nov., Myxococcus landrumus sp. nov., Nannocystis bai.</title>
        <authorList>
            <person name="Ahearne A."/>
            <person name="Stevens C."/>
            <person name="Dowd S."/>
        </authorList>
    </citation>
    <scope>NUCLEOTIDE SEQUENCE [LARGE SCALE GENOMIC DNA]</scope>
    <source>
        <strain evidence="3 4">WIWO2</strain>
    </source>
</reference>
<dbReference type="InterPro" id="IPR018376">
    <property type="entry name" value="Enoyl-CoA_hyd/isom_CS"/>
</dbReference>
<comment type="similarity">
    <text evidence="1 2">Belongs to the enoyl-CoA hydratase/isomerase family.</text>
</comment>
<dbReference type="PANTHER" id="PTHR11941">
    <property type="entry name" value="ENOYL-COA HYDRATASE-RELATED"/>
    <property type="match status" value="1"/>
</dbReference>
<dbReference type="PROSITE" id="PS00166">
    <property type="entry name" value="ENOYL_COA_HYDRATASE"/>
    <property type="match status" value="1"/>
</dbReference>
<dbReference type="CDD" id="cd06558">
    <property type="entry name" value="crotonase-like"/>
    <property type="match status" value="1"/>
</dbReference>
<evidence type="ECO:0000313" key="3">
    <source>
        <dbReference type="EMBL" id="MDC0685883.1"/>
    </source>
</evidence>
<comment type="caution">
    <text evidence="3">The sequence shown here is derived from an EMBL/GenBank/DDBJ whole genome shotgun (WGS) entry which is preliminary data.</text>
</comment>
<keyword evidence="4" id="KW-1185">Reference proteome</keyword>
<dbReference type="EMBL" id="JAQNDK010000007">
    <property type="protein sequence ID" value="MDC0685883.1"/>
    <property type="molecule type" value="Genomic_DNA"/>
</dbReference>
<evidence type="ECO:0000256" key="2">
    <source>
        <dbReference type="RuleBase" id="RU003707"/>
    </source>
</evidence>
<dbReference type="InterPro" id="IPR029045">
    <property type="entry name" value="ClpP/crotonase-like_dom_sf"/>
</dbReference>
<evidence type="ECO:0000313" key="4">
    <source>
        <dbReference type="Proteomes" id="UP001217485"/>
    </source>
</evidence>
<organism evidence="3 4">
    <name type="scientific">Sorangium atrum</name>
    <dbReference type="NCBI Taxonomy" id="2995308"/>
    <lineage>
        <taxon>Bacteria</taxon>
        <taxon>Pseudomonadati</taxon>
        <taxon>Myxococcota</taxon>
        <taxon>Polyangia</taxon>
        <taxon>Polyangiales</taxon>
        <taxon>Polyangiaceae</taxon>
        <taxon>Sorangium</taxon>
    </lineage>
</organism>
<dbReference type="Proteomes" id="UP001217485">
    <property type="component" value="Unassembled WGS sequence"/>
</dbReference>
<dbReference type="SUPFAM" id="SSF52096">
    <property type="entry name" value="ClpP/crotonase"/>
    <property type="match status" value="1"/>
</dbReference>
<sequence>MTLRVEAAGDAVVLTIDRLERRNAIDSDLASRLGEAIRRASADPRVRGVVLTATSSDVFVAGGDIRELHALAAGGAEGGEVLRLFEGLSAFEESEVPIVAAVQGDALGGGCELLLLCDFVIVEVHAALSFRHVKMGLSPAWGGLTRLCERVGPLAAARLLLTAERIDAAEALRIGLVSEVVPTGAARSRAIAQVGRIAEGPRASVAAMKRSLREVREALRASAAEVERRAFAEQWNGPEHRRAMDTFLSKK</sequence>
<dbReference type="InterPro" id="IPR001753">
    <property type="entry name" value="Enoyl-CoA_hydra/iso"/>
</dbReference>
<accession>A0ABT5CJQ3</accession>
<protein>
    <submittedName>
        <fullName evidence="3">Enoyl-CoA hydratase/isomerase family protein</fullName>
    </submittedName>
</protein>
<proteinExistence type="inferred from homology"/>
<dbReference type="Pfam" id="PF00378">
    <property type="entry name" value="ECH_1"/>
    <property type="match status" value="1"/>
</dbReference>
<dbReference type="PANTHER" id="PTHR11941:SF54">
    <property type="entry name" value="ENOYL-COA HYDRATASE, MITOCHONDRIAL"/>
    <property type="match status" value="1"/>
</dbReference>
<evidence type="ECO:0000256" key="1">
    <source>
        <dbReference type="ARBA" id="ARBA00005254"/>
    </source>
</evidence>
<dbReference type="Gene3D" id="3.90.226.10">
    <property type="entry name" value="2-enoyl-CoA Hydratase, Chain A, domain 1"/>
    <property type="match status" value="1"/>
</dbReference>
<dbReference type="RefSeq" id="WP_272104429.1">
    <property type="nucleotide sequence ID" value="NZ_JAQNDK010000007.1"/>
</dbReference>
<name>A0ABT5CJQ3_9BACT</name>